<feature type="compositionally biased region" description="Acidic residues" evidence="2">
    <location>
        <begin position="812"/>
        <end position="832"/>
    </location>
</feature>
<comment type="similarity">
    <text evidence="1">Belongs to the RRN3 family.</text>
</comment>
<dbReference type="InterPro" id="IPR007991">
    <property type="entry name" value="RNA_pol_I_trans_ini_fac_RRN3"/>
</dbReference>
<dbReference type="Pfam" id="PF05327">
    <property type="entry name" value="RRN3"/>
    <property type="match status" value="1"/>
</dbReference>
<sequence length="886" mass="97694">MDPHSRFSQFDNKRIPKAGPQSSRPRVMESKDSPKSQLPRKPSSSTAPNASLFMRRPIATNSRVKQDEKTRKDMYLSFVNNALHQKSLGITESFDELVSQFNLKRSRDGLPFPQPAQLRLWILALSHVVSRLERNHAALVESIVNLPWASMDTATVKSYTVFIGMLLSARPEYLSLILSKITQGFTYQSTIQMLTPSENTSSSASNPAGPPLTRRIIYDRLHYLLQHLLSLIPTLPSTLMPLLARNFPHKRQNTRSQTTYIKNLLRVCWYCPELSDRILELVIDRAIQIDVEIQAEIDDIEAEISDGKGQSSDIFDIDLDTVIGQETSGGESDSDDSDSSDDDEDFSDLSSEGGGDFDDDTHKRTDLPMDVKHIAEMAKKLDAILVLVFEHFQRFIGDQPPSMPLPSSRPIAVTSGGSSPLPELPPLDFPNTMIVGIPSLINLSDFPSIQSRSPTPTPASSTKDPYVSSYNTQLQASVPSDLLTPKPSLSGSSSSSRLQSYFPTLLSIFDRLILRTFKSRYTQFLLFWYTSLEVEFADVFMGMLVERALYSAPPSLPTSSMNPSTTSASSGAPPAITRTAAASYIGSFVSRAHIVDGAGTRRVMSVLCEWLEAHLDAVDRLLLLPSSSDLRTGSTSTSTPNILGTQNSVFHAVSQAVFLIFCFRWRDLLVDIGDSDSQSQPSSLITTFRDPAFSTDPPTTGPGLGQKWLPQLNVVRRVITSVMNPLRVCSPAVAGQFARVAHATGFAYCYSILESNKRVGDNDDGSGGKSQLLGVDRGLNAELNTFFPFDPYALPRSNRFIEDKYRSWADVAIDDDEENDDEDEDEEEEEDGNKDNNGNVAGGEDQRMAVSVEQDGLRKLGITSSFDAMSISPARPGVQAASEHRT</sequence>
<evidence type="ECO:0000313" key="3">
    <source>
        <dbReference type="EMBL" id="KAG7097337.1"/>
    </source>
</evidence>
<reference evidence="3" key="1">
    <citation type="journal article" date="2021" name="Genome Biol. Evol.">
        <title>The assembled and annotated genome of the fairy-ring fungus Marasmius oreades.</title>
        <authorList>
            <person name="Hiltunen M."/>
            <person name="Ament-Velasquez S.L."/>
            <person name="Johannesson H."/>
        </authorList>
    </citation>
    <scope>NUCLEOTIDE SEQUENCE</scope>
    <source>
        <strain evidence="3">03SP1</strain>
    </source>
</reference>
<dbReference type="PANTHER" id="PTHR12790">
    <property type="entry name" value="TRANSCRIPTION INITIATION FACTOR IA RRN3"/>
    <property type="match status" value="1"/>
</dbReference>
<feature type="compositionally biased region" description="Polar residues" evidence="2">
    <location>
        <begin position="1"/>
        <end position="10"/>
    </location>
</feature>
<dbReference type="GO" id="GO:0005634">
    <property type="term" value="C:nucleus"/>
    <property type="evidence" value="ECO:0007669"/>
    <property type="project" value="TreeGrafter"/>
</dbReference>
<feature type="region of interest" description="Disordered" evidence="2">
    <location>
        <begin position="1"/>
        <end position="66"/>
    </location>
</feature>
<name>A0A9P7UZ68_9AGAR</name>
<feature type="compositionally biased region" description="Acidic residues" evidence="2">
    <location>
        <begin position="332"/>
        <end position="347"/>
    </location>
</feature>
<feature type="region of interest" description="Disordered" evidence="2">
    <location>
        <begin position="448"/>
        <end position="467"/>
    </location>
</feature>
<dbReference type="EMBL" id="CM032182">
    <property type="protein sequence ID" value="KAG7097337.1"/>
    <property type="molecule type" value="Genomic_DNA"/>
</dbReference>
<feature type="region of interest" description="Disordered" evidence="2">
    <location>
        <begin position="811"/>
        <end position="886"/>
    </location>
</feature>
<gene>
    <name evidence="3" type="ORF">E1B28_004694</name>
</gene>
<dbReference type="KEGG" id="more:E1B28_004694"/>
<dbReference type="GO" id="GO:0006361">
    <property type="term" value="P:transcription initiation at RNA polymerase I promoter"/>
    <property type="evidence" value="ECO:0007669"/>
    <property type="project" value="InterPro"/>
</dbReference>
<protein>
    <recommendedName>
        <fullName evidence="5">RNA polymerase I-specific transcription initiation factor RRN3</fullName>
    </recommendedName>
</protein>
<accession>A0A9P7UZ68</accession>
<dbReference type="GO" id="GO:0001042">
    <property type="term" value="F:RNA polymerase I core binding"/>
    <property type="evidence" value="ECO:0007669"/>
    <property type="project" value="TreeGrafter"/>
</dbReference>
<dbReference type="Proteomes" id="UP001049176">
    <property type="component" value="Chromosome 2"/>
</dbReference>
<dbReference type="GO" id="GO:0001181">
    <property type="term" value="F:RNA polymerase I general transcription initiation factor activity"/>
    <property type="evidence" value="ECO:0007669"/>
    <property type="project" value="InterPro"/>
</dbReference>
<feature type="region of interest" description="Disordered" evidence="2">
    <location>
        <begin position="325"/>
        <end position="363"/>
    </location>
</feature>
<keyword evidence="4" id="KW-1185">Reference proteome</keyword>
<dbReference type="AlphaFoldDB" id="A0A9P7UZ68"/>
<evidence type="ECO:0000313" key="4">
    <source>
        <dbReference type="Proteomes" id="UP001049176"/>
    </source>
</evidence>
<evidence type="ECO:0008006" key="5">
    <source>
        <dbReference type="Google" id="ProtNLM"/>
    </source>
</evidence>
<evidence type="ECO:0000256" key="2">
    <source>
        <dbReference type="SAM" id="MobiDB-lite"/>
    </source>
</evidence>
<organism evidence="3 4">
    <name type="scientific">Marasmius oreades</name>
    <name type="common">fairy-ring Marasmius</name>
    <dbReference type="NCBI Taxonomy" id="181124"/>
    <lineage>
        <taxon>Eukaryota</taxon>
        <taxon>Fungi</taxon>
        <taxon>Dikarya</taxon>
        <taxon>Basidiomycota</taxon>
        <taxon>Agaricomycotina</taxon>
        <taxon>Agaricomycetes</taxon>
        <taxon>Agaricomycetidae</taxon>
        <taxon>Agaricales</taxon>
        <taxon>Marasmiineae</taxon>
        <taxon>Marasmiaceae</taxon>
        <taxon>Marasmius</taxon>
    </lineage>
</organism>
<comment type="caution">
    <text evidence="3">The sequence shown here is derived from an EMBL/GenBank/DDBJ whole genome shotgun (WGS) entry which is preliminary data.</text>
</comment>
<dbReference type="PANTHER" id="PTHR12790:SF0">
    <property type="entry name" value="RNA POLYMERASE I-SPECIFIC TRANSCRIPTION INITIATION FACTOR RRN3-RELATED"/>
    <property type="match status" value="1"/>
</dbReference>
<proteinExistence type="inferred from homology"/>
<dbReference type="GeneID" id="66073770"/>
<dbReference type="OrthoDB" id="26970at2759"/>
<evidence type="ECO:0000256" key="1">
    <source>
        <dbReference type="ARBA" id="ARBA00010098"/>
    </source>
</evidence>
<dbReference type="RefSeq" id="XP_043013807.1">
    <property type="nucleotide sequence ID" value="XM_043149203.1"/>
</dbReference>